<comment type="caution">
    <text evidence="1">The sequence shown here is derived from an EMBL/GenBank/DDBJ whole genome shotgun (WGS) entry which is preliminary data.</text>
</comment>
<protein>
    <submittedName>
        <fullName evidence="1">Uncharacterized protein</fullName>
    </submittedName>
</protein>
<evidence type="ECO:0000313" key="2">
    <source>
        <dbReference type="Proteomes" id="UP000031668"/>
    </source>
</evidence>
<organism evidence="1 2">
    <name type="scientific">Thelohanellus kitauei</name>
    <name type="common">Myxosporean</name>
    <dbReference type="NCBI Taxonomy" id="669202"/>
    <lineage>
        <taxon>Eukaryota</taxon>
        <taxon>Metazoa</taxon>
        <taxon>Cnidaria</taxon>
        <taxon>Myxozoa</taxon>
        <taxon>Myxosporea</taxon>
        <taxon>Bivalvulida</taxon>
        <taxon>Platysporina</taxon>
        <taxon>Myxobolidae</taxon>
        <taxon>Thelohanellus</taxon>
    </lineage>
</organism>
<dbReference type="Proteomes" id="UP000031668">
    <property type="component" value="Unassembled WGS sequence"/>
</dbReference>
<dbReference type="AlphaFoldDB" id="A0A0C2MV77"/>
<keyword evidence="2" id="KW-1185">Reference proteome</keyword>
<accession>A0A0C2MV77</accession>
<reference evidence="1 2" key="1">
    <citation type="journal article" date="2014" name="Genome Biol. Evol.">
        <title>The genome of the myxosporean Thelohanellus kitauei shows adaptations to nutrient acquisition within its fish host.</title>
        <authorList>
            <person name="Yang Y."/>
            <person name="Xiong J."/>
            <person name="Zhou Z."/>
            <person name="Huo F."/>
            <person name="Miao W."/>
            <person name="Ran C."/>
            <person name="Liu Y."/>
            <person name="Zhang J."/>
            <person name="Feng J."/>
            <person name="Wang M."/>
            <person name="Wang M."/>
            <person name="Wang L."/>
            <person name="Yao B."/>
        </authorList>
    </citation>
    <scope>NUCLEOTIDE SEQUENCE [LARGE SCALE GENOMIC DNA]</scope>
    <source>
        <strain evidence="1">Wuqing</strain>
    </source>
</reference>
<dbReference type="EMBL" id="JWZT01001831">
    <property type="protein sequence ID" value="KII71241.1"/>
    <property type="molecule type" value="Genomic_DNA"/>
</dbReference>
<gene>
    <name evidence="1" type="ORF">RF11_11761</name>
</gene>
<name>A0A0C2MV77_THEKT</name>
<proteinExistence type="predicted"/>
<evidence type="ECO:0000313" key="1">
    <source>
        <dbReference type="EMBL" id="KII71241.1"/>
    </source>
</evidence>
<sequence length="247" mass="28677">MTQLEQYIDSLDGAQLDYFKAIMFFLKFIFLEMDVKPNEPLSLDLEHLLRMFSLHILSTRQRRQQPRPPTPEATLQAARGIYYQALEFTIHAYPNSLIKIKSIKPESSNLQVMWAKKIITTSTSGNSDINRLTNFNSGLKCSANHFHTHFVLDDENSIIFICFSKVVINGKCINGFYCYLIFSSIRNLMRILANDETGTKICQFCFDTVILEFSCIQHDRCSIYSRVFFIQRQSNLSFKSNSNFDNR</sequence>